<name>X6NQT6_RETFI</name>
<feature type="region of interest" description="Disordered" evidence="1">
    <location>
        <begin position="532"/>
        <end position="643"/>
    </location>
</feature>
<dbReference type="Proteomes" id="UP000023152">
    <property type="component" value="Unassembled WGS sequence"/>
</dbReference>
<organism evidence="2 3">
    <name type="scientific">Reticulomyxa filosa</name>
    <dbReference type="NCBI Taxonomy" id="46433"/>
    <lineage>
        <taxon>Eukaryota</taxon>
        <taxon>Sar</taxon>
        <taxon>Rhizaria</taxon>
        <taxon>Retaria</taxon>
        <taxon>Foraminifera</taxon>
        <taxon>Monothalamids</taxon>
        <taxon>Reticulomyxidae</taxon>
        <taxon>Reticulomyxa</taxon>
    </lineage>
</organism>
<protein>
    <recommendedName>
        <fullName evidence="4">BTB domain-containing protein</fullName>
    </recommendedName>
</protein>
<dbReference type="AlphaFoldDB" id="X6NQT6"/>
<evidence type="ECO:0000313" key="3">
    <source>
        <dbReference type="Proteomes" id="UP000023152"/>
    </source>
</evidence>
<keyword evidence="3" id="KW-1185">Reference proteome</keyword>
<feature type="compositionally biased region" description="Acidic residues" evidence="1">
    <location>
        <begin position="614"/>
        <end position="632"/>
    </location>
</feature>
<dbReference type="EMBL" id="ASPP01006881">
    <property type="protein sequence ID" value="ETO28069.1"/>
    <property type="molecule type" value="Genomic_DNA"/>
</dbReference>
<feature type="compositionally biased region" description="Low complexity" evidence="1">
    <location>
        <begin position="532"/>
        <end position="574"/>
    </location>
</feature>
<evidence type="ECO:0008006" key="4">
    <source>
        <dbReference type="Google" id="ProtNLM"/>
    </source>
</evidence>
<feature type="region of interest" description="Disordered" evidence="1">
    <location>
        <begin position="689"/>
        <end position="720"/>
    </location>
</feature>
<gene>
    <name evidence="2" type="ORF">RFI_09064</name>
</gene>
<proteinExistence type="predicted"/>
<evidence type="ECO:0000256" key="1">
    <source>
        <dbReference type="SAM" id="MobiDB-lite"/>
    </source>
</evidence>
<dbReference type="Gene3D" id="3.30.710.10">
    <property type="entry name" value="Potassium Channel Kv1.1, Chain A"/>
    <property type="match status" value="1"/>
</dbReference>
<evidence type="ECO:0000313" key="2">
    <source>
        <dbReference type="EMBL" id="ETO28069.1"/>
    </source>
</evidence>
<comment type="caution">
    <text evidence="2">The sequence shown here is derived from an EMBL/GenBank/DDBJ whole genome shotgun (WGS) entry which is preliminary data.</text>
</comment>
<sequence>MQMTAKETGSLGHQNCCLRLPPYRCGASFFNKNIILKKQGKKRGCEKCKRRLLRYLNRCHSFIRTLEPCFTMIVPYLTIDDLANLSMVCGILSNWMLADVVESLFLCLFLCFAHDRNHIEERTKKKVWRKACLASTQYADLIKQHLRAETWYQLATSLRLEELNPFRQYISGEGGEKKKSTTSKTLFKKSLSLLYEKKCMSGGSVQLLDQCFRKLITNIRETSIANPSILKLSMPPTQLFHTEWLFRCCVSLRNDRHGLVPQGLLPKLFHSILKEYCCKYASLQVLHVIPLRKRTLRWLVSEWHIYEYIVDRLTMLSQKIDDHNYQYEPNNHFVPPPPHDPQHPHYASFFNALQQNPHNIANQPIYNSAALAAAISASYGAECVCLCLAFSFSHTLHIAHYTLHMLFQTTKKVHFLFVCFLKLKWEKKKKRGTHIIKKESGFFFNRKLEKKSDDIKKNKDLMAALMHGRRCSATVVSKKKRRKGWHQVVTAKHTSRAFMRLHKALYAHCPLNVVVNRKLNLSSHDSSIDDLSGILPTPGPGTTVTTTTTTSSIKGNKTTKTTTTITSDGKQTTKVTKETTANDLLHKLKSHPSPMVRGEEEDDASLQQQHEGGDIEQDDDDDDEDDADDEESWGFFDSDSSNSESYCNCAACALGIDASILNKDVNELKTLKYIASIIEETSTTTANANTASATTLSNKHTRVNPKRKQHDSPKKSNPHLNTLPHLSILPPHLSLFAKYFLCADVCVYVFMASIKKKNHTHLYKHMYTYIEQQKEHRLLAEVCIILDSIGVRCPKKWMPSNVVNRQFYHYADTKMTIVFKGHVYQLDKRAASLSPYLREFMGREYHCAVDLSWMDGDQVYFGKLLQFLEYHVNDPLPHIPTPVQSKNCAKDCFVMILIGNGLAISPLVHLFCARIATMIKSLSDEDVDEIMSEEKPMPVDDETQRDRIIDREKQHLLRQRQSWMKPKCATLATKLGHANNQEWHIYQHPNVNANVNANTNTNTSINTNANANTIPISNANATNTCLTGFRHEHDYAEKCEHACECADAN</sequence>
<dbReference type="InterPro" id="IPR011333">
    <property type="entry name" value="SKP1/BTB/POZ_sf"/>
</dbReference>
<accession>X6NQT6</accession>
<reference evidence="2 3" key="1">
    <citation type="journal article" date="2013" name="Curr. Biol.">
        <title>The Genome of the Foraminiferan Reticulomyxa filosa.</title>
        <authorList>
            <person name="Glockner G."/>
            <person name="Hulsmann N."/>
            <person name="Schleicher M."/>
            <person name="Noegel A.A."/>
            <person name="Eichinger L."/>
            <person name="Gallinger C."/>
            <person name="Pawlowski J."/>
            <person name="Sierra R."/>
            <person name="Euteneuer U."/>
            <person name="Pillet L."/>
            <person name="Moustafa A."/>
            <person name="Platzer M."/>
            <person name="Groth M."/>
            <person name="Szafranski K."/>
            <person name="Schliwa M."/>
        </authorList>
    </citation>
    <scope>NUCLEOTIDE SEQUENCE [LARGE SCALE GENOMIC DNA]</scope>
</reference>
<feature type="compositionally biased region" description="Basic residues" evidence="1">
    <location>
        <begin position="699"/>
        <end position="709"/>
    </location>
</feature>